<organism evidence="1 2">
    <name type="scientific">Paraglomus occultum</name>
    <dbReference type="NCBI Taxonomy" id="144539"/>
    <lineage>
        <taxon>Eukaryota</taxon>
        <taxon>Fungi</taxon>
        <taxon>Fungi incertae sedis</taxon>
        <taxon>Mucoromycota</taxon>
        <taxon>Glomeromycotina</taxon>
        <taxon>Glomeromycetes</taxon>
        <taxon>Paraglomerales</taxon>
        <taxon>Paraglomeraceae</taxon>
        <taxon>Paraglomus</taxon>
    </lineage>
</organism>
<protein>
    <submittedName>
        <fullName evidence="1">1411_t:CDS:1</fullName>
    </submittedName>
</protein>
<gene>
    <name evidence="1" type="ORF">POCULU_LOCUS3268</name>
</gene>
<accession>A0A9N9A1V7</accession>
<sequence length="104" mass="11783">MSSTRTLIPMVRNADYPVFDDTGPGAWAKAMDITFAANQCLRTALEVIMPGIEILKTYFLNTLRNLRNVITRYRKCGNATLMDSNESRVQLKLTSQTRLNKVNL</sequence>
<dbReference type="EMBL" id="CAJVPJ010000350">
    <property type="protein sequence ID" value="CAG8514937.1"/>
    <property type="molecule type" value="Genomic_DNA"/>
</dbReference>
<reference evidence="1" key="1">
    <citation type="submission" date="2021-06" db="EMBL/GenBank/DDBJ databases">
        <authorList>
            <person name="Kallberg Y."/>
            <person name="Tangrot J."/>
            <person name="Rosling A."/>
        </authorList>
    </citation>
    <scope>NUCLEOTIDE SEQUENCE</scope>
    <source>
        <strain evidence="1">IA702</strain>
    </source>
</reference>
<dbReference type="AlphaFoldDB" id="A0A9N9A1V7"/>
<dbReference type="Proteomes" id="UP000789572">
    <property type="component" value="Unassembled WGS sequence"/>
</dbReference>
<evidence type="ECO:0000313" key="1">
    <source>
        <dbReference type="EMBL" id="CAG8514937.1"/>
    </source>
</evidence>
<proteinExistence type="predicted"/>
<name>A0A9N9A1V7_9GLOM</name>
<comment type="caution">
    <text evidence="1">The sequence shown here is derived from an EMBL/GenBank/DDBJ whole genome shotgun (WGS) entry which is preliminary data.</text>
</comment>
<evidence type="ECO:0000313" key="2">
    <source>
        <dbReference type="Proteomes" id="UP000789572"/>
    </source>
</evidence>
<keyword evidence="2" id="KW-1185">Reference proteome</keyword>